<evidence type="ECO:0000256" key="1">
    <source>
        <dbReference type="ARBA" id="ARBA00007727"/>
    </source>
</evidence>
<dbReference type="EMBL" id="JADFTS010000007">
    <property type="protein sequence ID" value="KAF9596948.1"/>
    <property type="molecule type" value="Genomic_DNA"/>
</dbReference>
<reference evidence="3 4" key="1">
    <citation type="submission" date="2020-10" db="EMBL/GenBank/DDBJ databases">
        <title>The Coptis chinensis genome and diversification of protoberbering-type alkaloids.</title>
        <authorList>
            <person name="Wang B."/>
            <person name="Shu S."/>
            <person name="Song C."/>
            <person name="Liu Y."/>
        </authorList>
    </citation>
    <scope>NUCLEOTIDE SEQUENCE [LARGE SCALE GENOMIC DNA]</scope>
    <source>
        <strain evidence="3">HL-2020</strain>
        <tissue evidence="3">Leaf</tissue>
    </source>
</reference>
<dbReference type="Pfam" id="PF13839">
    <property type="entry name" value="PC-Esterase"/>
    <property type="match status" value="1"/>
</dbReference>
<dbReference type="InterPro" id="IPR029962">
    <property type="entry name" value="TBL"/>
</dbReference>
<dbReference type="PANTHER" id="PTHR32285:SF213">
    <property type="entry name" value="PROTEIN TRICHOME BIREFRINGENCE-LIKE 11"/>
    <property type="match status" value="1"/>
</dbReference>
<evidence type="ECO:0000259" key="2">
    <source>
        <dbReference type="Pfam" id="PF13839"/>
    </source>
</evidence>
<dbReference type="GO" id="GO:0005794">
    <property type="term" value="C:Golgi apparatus"/>
    <property type="evidence" value="ECO:0007669"/>
    <property type="project" value="TreeGrafter"/>
</dbReference>
<accession>A0A835LIL2</accession>
<dbReference type="InterPro" id="IPR026057">
    <property type="entry name" value="TBL_C"/>
</dbReference>
<evidence type="ECO:0000313" key="3">
    <source>
        <dbReference type="EMBL" id="KAF9596948.1"/>
    </source>
</evidence>
<name>A0A835LIL2_9MAGN</name>
<organism evidence="3 4">
    <name type="scientific">Coptis chinensis</name>
    <dbReference type="NCBI Taxonomy" id="261450"/>
    <lineage>
        <taxon>Eukaryota</taxon>
        <taxon>Viridiplantae</taxon>
        <taxon>Streptophyta</taxon>
        <taxon>Embryophyta</taxon>
        <taxon>Tracheophyta</taxon>
        <taxon>Spermatophyta</taxon>
        <taxon>Magnoliopsida</taxon>
        <taxon>Ranunculales</taxon>
        <taxon>Ranunculaceae</taxon>
        <taxon>Coptidoideae</taxon>
        <taxon>Coptis</taxon>
    </lineage>
</organism>
<dbReference type="Proteomes" id="UP000631114">
    <property type="component" value="Unassembled WGS sequence"/>
</dbReference>
<protein>
    <recommendedName>
        <fullName evidence="2">Trichome birefringence-like C-terminal domain-containing protein</fullName>
    </recommendedName>
</protein>
<keyword evidence="4" id="KW-1185">Reference proteome</keyword>
<comment type="similarity">
    <text evidence="1">Belongs to the PC-esterase family. TBL subfamily.</text>
</comment>
<gene>
    <name evidence="3" type="ORF">IFM89_014592</name>
</gene>
<proteinExistence type="inferred from homology"/>
<dbReference type="AlphaFoldDB" id="A0A835LIL2"/>
<dbReference type="OrthoDB" id="630188at2759"/>
<comment type="caution">
    <text evidence="3">The sequence shown here is derived from an EMBL/GenBank/DDBJ whole genome shotgun (WGS) entry which is preliminary data.</text>
</comment>
<evidence type="ECO:0000313" key="4">
    <source>
        <dbReference type="Proteomes" id="UP000631114"/>
    </source>
</evidence>
<dbReference type="GO" id="GO:0016413">
    <property type="term" value="F:O-acetyltransferase activity"/>
    <property type="evidence" value="ECO:0007669"/>
    <property type="project" value="InterPro"/>
</dbReference>
<feature type="domain" description="Trichome birefringence-like C-terminal" evidence="2">
    <location>
        <begin position="62"/>
        <end position="103"/>
    </location>
</feature>
<dbReference type="PANTHER" id="PTHR32285">
    <property type="entry name" value="PROTEIN TRICHOME BIREFRINGENCE-LIKE 9-RELATED"/>
    <property type="match status" value="1"/>
</dbReference>
<sequence>MSLVENGESTYQLYFFPEVGCYFEEGEFLNTTMNVMDAFKRDAMTHRTTAKMRRNGTWSEVEFRKDGHPSNYREPGITVLSIQDCSHWCLPGVPDTWDELLYAHLLSREYRA</sequence>